<dbReference type="NCBIfam" id="TIGR02116">
    <property type="entry name" value="toxin_Txe_YoeB"/>
    <property type="match status" value="1"/>
</dbReference>
<dbReference type="Proteomes" id="UP001629249">
    <property type="component" value="Unassembled WGS sequence"/>
</dbReference>
<evidence type="ECO:0000256" key="1">
    <source>
        <dbReference type="ARBA" id="ARBA00008172"/>
    </source>
</evidence>
<evidence type="ECO:0000313" key="8">
    <source>
        <dbReference type="Proteomes" id="UP001629249"/>
    </source>
</evidence>
<keyword evidence="5" id="KW-0378">Hydrolase</keyword>
<keyword evidence="2" id="KW-1277">Toxin-antitoxin system</keyword>
<dbReference type="Pfam" id="PF06769">
    <property type="entry name" value="YoeB_toxin"/>
    <property type="match status" value="1"/>
</dbReference>
<protein>
    <recommendedName>
        <fullName evidence="6">Putative mRNA interferase YoeB</fullName>
    </recommendedName>
</protein>
<dbReference type="PANTHER" id="PTHR38039:SF1">
    <property type="entry name" value="TOXIN YOEB"/>
    <property type="match status" value="1"/>
</dbReference>
<keyword evidence="3" id="KW-0540">Nuclease</keyword>
<dbReference type="EMBL" id="JAQQFN010000057">
    <property type="protein sequence ID" value="MFL9889050.1"/>
    <property type="molecule type" value="Genomic_DNA"/>
</dbReference>
<evidence type="ECO:0000256" key="2">
    <source>
        <dbReference type="ARBA" id="ARBA00022649"/>
    </source>
</evidence>
<dbReference type="RefSeq" id="WP_408336093.1">
    <property type="nucleotide sequence ID" value="NZ_JAQQFH010000065.1"/>
</dbReference>
<dbReference type="SUPFAM" id="SSF143011">
    <property type="entry name" value="RelE-like"/>
    <property type="match status" value="1"/>
</dbReference>
<name>A0ABW9A2E7_9BURK</name>
<evidence type="ECO:0000256" key="3">
    <source>
        <dbReference type="ARBA" id="ARBA00022722"/>
    </source>
</evidence>
<evidence type="ECO:0000256" key="6">
    <source>
        <dbReference type="ARBA" id="ARBA00030388"/>
    </source>
</evidence>
<dbReference type="PANTHER" id="PTHR38039">
    <property type="entry name" value="TOXIN YOEB"/>
    <property type="match status" value="1"/>
</dbReference>
<proteinExistence type="inferred from homology"/>
<organism evidence="7 8">
    <name type="scientific">Paraburkholderia agricolaris</name>
    <dbReference type="NCBI Taxonomy" id="2152888"/>
    <lineage>
        <taxon>Bacteria</taxon>
        <taxon>Pseudomonadati</taxon>
        <taxon>Pseudomonadota</taxon>
        <taxon>Betaproteobacteria</taxon>
        <taxon>Burkholderiales</taxon>
        <taxon>Burkholderiaceae</taxon>
        <taxon>Paraburkholderia</taxon>
    </lineage>
</organism>
<dbReference type="InterPro" id="IPR035093">
    <property type="entry name" value="RelE/ParE_toxin_dom_sf"/>
</dbReference>
<evidence type="ECO:0000256" key="4">
    <source>
        <dbReference type="ARBA" id="ARBA00022759"/>
    </source>
</evidence>
<reference evidence="7 8" key="1">
    <citation type="journal article" date="2024" name="Chem. Sci.">
        <title>Discovery of megapolipeptins by genome mining of a Burkholderiales bacteria collection.</title>
        <authorList>
            <person name="Paulo B.S."/>
            <person name="Recchia M.J.J."/>
            <person name="Lee S."/>
            <person name="Fergusson C.H."/>
            <person name="Romanowski S.B."/>
            <person name="Hernandez A."/>
            <person name="Krull N."/>
            <person name="Liu D.Y."/>
            <person name="Cavanagh H."/>
            <person name="Bos A."/>
            <person name="Gray C.A."/>
            <person name="Murphy B.T."/>
            <person name="Linington R.G."/>
            <person name="Eustaquio A.S."/>
        </authorList>
    </citation>
    <scope>NUCLEOTIDE SEQUENCE [LARGE SCALE GENOMIC DNA]</scope>
    <source>
        <strain evidence="7 8">RL16-012-BIC-B</strain>
    </source>
</reference>
<accession>A0ABW9A2E7</accession>
<gene>
    <name evidence="7" type="ORF">PQR66_38930</name>
</gene>
<evidence type="ECO:0000313" key="7">
    <source>
        <dbReference type="EMBL" id="MFL9889050.1"/>
    </source>
</evidence>
<evidence type="ECO:0000256" key="5">
    <source>
        <dbReference type="ARBA" id="ARBA00022801"/>
    </source>
</evidence>
<keyword evidence="4" id="KW-0255">Endonuclease</keyword>
<dbReference type="Gene3D" id="3.30.2310.20">
    <property type="entry name" value="RelE-like"/>
    <property type="match status" value="1"/>
</dbReference>
<sequence length="88" mass="10497">MSGVLNIMWTAEAWDDYVYWQGQDKKTLKRINQLIKDVQRSPFEGIGKPEPLKENLSGFWSRRIDETNRLVYEVENTQVNIVSCRYHY</sequence>
<comment type="caution">
    <text evidence="7">The sequence shown here is derived from an EMBL/GenBank/DDBJ whole genome shotgun (WGS) entry which is preliminary data.</text>
</comment>
<comment type="similarity">
    <text evidence="1">Belongs to the YoeB family.</text>
</comment>
<dbReference type="InterPro" id="IPR009614">
    <property type="entry name" value="YoeB_toxin"/>
</dbReference>
<keyword evidence="8" id="KW-1185">Reference proteome</keyword>